<evidence type="ECO:0000256" key="1">
    <source>
        <dbReference type="ARBA" id="ARBA00023015"/>
    </source>
</evidence>
<accession>A0A1G8T539</accession>
<dbReference type="RefSeq" id="WP_090302861.1">
    <property type="nucleotide sequence ID" value="NZ_FNFE01000001.1"/>
</dbReference>
<evidence type="ECO:0000259" key="3">
    <source>
        <dbReference type="Pfam" id="PF04967"/>
    </source>
</evidence>
<protein>
    <recommendedName>
        <fullName evidence="3">HTH bat-type domain-containing protein</fullName>
    </recommendedName>
</protein>
<dbReference type="InterPro" id="IPR036388">
    <property type="entry name" value="WH-like_DNA-bd_sf"/>
</dbReference>
<keyword evidence="5" id="KW-1185">Reference proteome</keyword>
<feature type="domain" description="HTH bat-type" evidence="3">
    <location>
        <begin position="189"/>
        <end position="240"/>
    </location>
</feature>
<keyword evidence="2" id="KW-0804">Transcription</keyword>
<organism evidence="4 5">
    <name type="scientific">Natronorubrum texcoconense</name>
    <dbReference type="NCBI Taxonomy" id="1095776"/>
    <lineage>
        <taxon>Archaea</taxon>
        <taxon>Methanobacteriati</taxon>
        <taxon>Methanobacteriota</taxon>
        <taxon>Stenosarchaea group</taxon>
        <taxon>Halobacteria</taxon>
        <taxon>Halobacteriales</taxon>
        <taxon>Natrialbaceae</taxon>
        <taxon>Natronorubrum</taxon>
    </lineage>
</organism>
<dbReference type="OrthoDB" id="194721at2157"/>
<keyword evidence="1" id="KW-0805">Transcription regulation</keyword>
<dbReference type="SUPFAM" id="SSF88659">
    <property type="entry name" value="Sigma3 and sigma4 domains of RNA polymerase sigma factors"/>
    <property type="match status" value="1"/>
</dbReference>
<evidence type="ECO:0000256" key="2">
    <source>
        <dbReference type="ARBA" id="ARBA00023163"/>
    </source>
</evidence>
<evidence type="ECO:0000313" key="4">
    <source>
        <dbReference type="EMBL" id="SDJ36085.1"/>
    </source>
</evidence>
<proteinExistence type="predicted"/>
<name>A0A1G8T539_9EURY</name>
<dbReference type="PANTHER" id="PTHR34236">
    <property type="entry name" value="DIMETHYL SULFOXIDE REDUCTASE TRANSCRIPTIONAL ACTIVATOR"/>
    <property type="match status" value="1"/>
</dbReference>
<dbReference type="Gene3D" id="1.10.10.10">
    <property type="entry name" value="Winged helix-like DNA-binding domain superfamily/Winged helix DNA-binding domain"/>
    <property type="match status" value="1"/>
</dbReference>
<dbReference type="EMBL" id="FNFE01000001">
    <property type="protein sequence ID" value="SDJ36085.1"/>
    <property type="molecule type" value="Genomic_DNA"/>
</dbReference>
<sequence length="249" mass="27767">MATNWDQPVQGTRLSFEVWHPNCWAIEATDRVGGGILAHAVYTAPTAETESASVNGLFTAFGQTTEEVEALLTEIDDSSLAGDVLELQERFGRRQSSSLPGNVAREFFLEYDPQKMICPTLLEHGFVHSAPVRIENGREHWQVCFAGDRERIETAIESICEDGNADVSVETVTSTPTGESERKRRMDALTSTQREVFELARKRGYYQWPRGVSTRELASEFDISKTTLLDHLRKAESKLLDPDDLGGEG</sequence>
<evidence type="ECO:0000313" key="5">
    <source>
        <dbReference type="Proteomes" id="UP000198882"/>
    </source>
</evidence>
<dbReference type="Proteomes" id="UP000198882">
    <property type="component" value="Unassembled WGS sequence"/>
</dbReference>
<dbReference type="Pfam" id="PF04967">
    <property type="entry name" value="HTH_10"/>
    <property type="match status" value="1"/>
</dbReference>
<reference evidence="5" key="1">
    <citation type="submission" date="2016-10" db="EMBL/GenBank/DDBJ databases">
        <authorList>
            <person name="Varghese N."/>
            <person name="Submissions S."/>
        </authorList>
    </citation>
    <scope>NUCLEOTIDE SEQUENCE [LARGE SCALE GENOMIC DNA]</scope>
    <source>
        <strain evidence="5">B4,CECT 8067,JCM 17497</strain>
    </source>
</reference>
<dbReference type="InterPro" id="IPR013324">
    <property type="entry name" value="RNA_pol_sigma_r3/r4-like"/>
</dbReference>
<dbReference type="InterPro" id="IPR007050">
    <property type="entry name" value="HTH_bacterioopsin"/>
</dbReference>
<gene>
    <name evidence="4" type="ORF">SAMN04515672_0309</name>
</gene>
<dbReference type="AlphaFoldDB" id="A0A1G8T539"/>
<dbReference type="PANTHER" id="PTHR34236:SF1">
    <property type="entry name" value="DIMETHYL SULFOXIDE REDUCTASE TRANSCRIPTIONAL ACTIVATOR"/>
    <property type="match status" value="1"/>
</dbReference>